<accession>A0ABR7XT86</accession>
<evidence type="ECO:0000313" key="2">
    <source>
        <dbReference type="Proteomes" id="UP000651112"/>
    </source>
</evidence>
<name>A0ABR7XT86_9SPHI</name>
<comment type="caution">
    <text evidence="1">The sequence shown here is derived from an EMBL/GenBank/DDBJ whole genome shotgun (WGS) entry which is preliminary data.</text>
</comment>
<protein>
    <submittedName>
        <fullName evidence="1">Uncharacterized protein</fullName>
    </submittedName>
</protein>
<sequence length="84" mass="9733">MEEKLPGRPIRIIKSVEDKSLGVFSEELYKTCSDDGEAVLVLKKIERAFAADPDYELLHNLKEHASVSFRNIHTRQEVRFFPED</sequence>
<reference evidence="1 2" key="1">
    <citation type="submission" date="2020-08" db="EMBL/GenBank/DDBJ databases">
        <title>Sphingobacterium sp. DN00404 isolated from aquaculture water.</title>
        <authorList>
            <person name="Zhang M."/>
        </authorList>
    </citation>
    <scope>NUCLEOTIDE SEQUENCE [LARGE SCALE GENOMIC DNA]</scope>
    <source>
        <strain evidence="1 2">KCTC 42746</strain>
    </source>
</reference>
<organism evidence="1 2">
    <name type="scientific">Sphingobacterium chuzhouense</name>
    <dbReference type="NCBI Taxonomy" id="1742264"/>
    <lineage>
        <taxon>Bacteria</taxon>
        <taxon>Pseudomonadati</taxon>
        <taxon>Bacteroidota</taxon>
        <taxon>Sphingobacteriia</taxon>
        <taxon>Sphingobacteriales</taxon>
        <taxon>Sphingobacteriaceae</taxon>
        <taxon>Sphingobacterium</taxon>
    </lineage>
</organism>
<gene>
    <name evidence="1" type="ORF">H8B21_12330</name>
</gene>
<keyword evidence="2" id="KW-1185">Reference proteome</keyword>
<evidence type="ECO:0000313" key="1">
    <source>
        <dbReference type="EMBL" id="MBD1422358.1"/>
    </source>
</evidence>
<proteinExistence type="predicted"/>
<dbReference type="EMBL" id="JACNYL010000003">
    <property type="protein sequence ID" value="MBD1422358.1"/>
    <property type="molecule type" value="Genomic_DNA"/>
</dbReference>
<dbReference type="RefSeq" id="WP_190314095.1">
    <property type="nucleotide sequence ID" value="NZ_JACNYL010000003.1"/>
</dbReference>
<dbReference type="Proteomes" id="UP000651112">
    <property type="component" value="Unassembled WGS sequence"/>
</dbReference>